<evidence type="ECO:0000256" key="1">
    <source>
        <dbReference type="ARBA" id="ARBA00004305"/>
    </source>
</evidence>
<accession>A0AA88LT84</accession>
<dbReference type="GO" id="GO:0005759">
    <property type="term" value="C:mitochondrial matrix"/>
    <property type="evidence" value="ECO:0007669"/>
    <property type="project" value="UniProtKB-SubCell"/>
</dbReference>
<sequence>MGTRLKVLRTFKALHRTRMIVFKDDERALAAARLKINEEFKKNKNDTSEENIQQMIKMSNAVETILRENVLQAEHVGQNKLVLRPRESLLSENNKQGRPSCARGNVRIGLRLPMKAQQRGPLSVAVCMCFSQS</sequence>
<comment type="similarity">
    <text evidence="2">Belongs to the complex I LYR family.</text>
</comment>
<evidence type="ECO:0000313" key="5">
    <source>
        <dbReference type="EMBL" id="KAK2823599.1"/>
    </source>
</evidence>
<comment type="caution">
    <text evidence="5">The sequence shown here is derived from an EMBL/GenBank/DDBJ whole genome shotgun (WGS) entry which is preliminary data.</text>
</comment>
<dbReference type="GO" id="GO:0034551">
    <property type="term" value="P:mitochondrial respiratory chain complex III assembly"/>
    <property type="evidence" value="ECO:0007669"/>
    <property type="project" value="InterPro"/>
</dbReference>
<dbReference type="InterPro" id="IPR050435">
    <property type="entry name" value="MZM1/LYRM7"/>
</dbReference>
<evidence type="ECO:0000256" key="4">
    <source>
        <dbReference type="ARBA" id="ARBA00023186"/>
    </source>
</evidence>
<protein>
    <recommendedName>
        <fullName evidence="7">LYR motif containing 7</fullName>
    </recommendedName>
</protein>
<dbReference type="EMBL" id="JAVHJS010000021">
    <property type="protein sequence ID" value="KAK2823599.1"/>
    <property type="molecule type" value="Genomic_DNA"/>
</dbReference>
<dbReference type="InterPro" id="IPR045298">
    <property type="entry name" value="Complex1_LYR_LYRM7"/>
</dbReference>
<keyword evidence="4" id="KW-0143">Chaperone</keyword>
<evidence type="ECO:0000256" key="3">
    <source>
        <dbReference type="ARBA" id="ARBA00023128"/>
    </source>
</evidence>
<dbReference type="PANTHER" id="PTHR46749:SF1">
    <property type="entry name" value="COMPLEX III ASSEMBLY FACTOR LYRM7"/>
    <property type="match status" value="1"/>
</dbReference>
<organism evidence="5 6">
    <name type="scientific">Tachysurus vachellii</name>
    <name type="common">Darkbarbel catfish</name>
    <name type="synonym">Pelteobagrus vachellii</name>
    <dbReference type="NCBI Taxonomy" id="175792"/>
    <lineage>
        <taxon>Eukaryota</taxon>
        <taxon>Metazoa</taxon>
        <taxon>Chordata</taxon>
        <taxon>Craniata</taxon>
        <taxon>Vertebrata</taxon>
        <taxon>Euteleostomi</taxon>
        <taxon>Actinopterygii</taxon>
        <taxon>Neopterygii</taxon>
        <taxon>Teleostei</taxon>
        <taxon>Ostariophysi</taxon>
        <taxon>Siluriformes</taxon>
        <taxon>Bagridae</taxon>
        <taxon>Tachysurus</taxon>
    </lineage>
</organism>
<gene>
    <name evidence="5" type="ORF">Q7C36_020199</name>
</gene>
<dbReference type="GO" id="GO:0044183">
    <property type="term" value="F:protein folding chaperone"/>
    <property type="evidence" value="ECO:0007669"/>
    <property type="project" value="TreeGrafter"/>
</dbReference>
<dbReference type="Proteomes" id="UP001187315">
    <property type="component" value="Unassembled WGS sequence"/>
</dbReference>
<dbReference type="CDD" id="cd20267">
    <property type="entry name" value="Complex1_LYR_LYRM7"/>
    <property type="match status" value="1"/>
</dbReference>
<name>A0AA88LT84_TACVA</name>
<reference evidence="5" key="1">
    <citation type="submission" date="2023-08" db="EMBL/GenBank/DDBJ databases">
        <title>Pelteobagrus vachellii genome.</title>
        <authorList>
            <person name="Liu H."/>
        </authorList>
    </citation>
    <scope>NUCLEOTIDE SEQUENCE</scope>
    <source>
        <strain evidence="5">PRFRI_2022a</strain>
        <tissue evidence="5">Muscle</tissue>
    </source>
</reference>
<proteinExistence type="inferred from homology"/>
<comment type="subcellular location">
    <subcellularLocation>
        <location evidence="1">Mitochondrion matrix</location>
    </subcellularLocation>
</comment>
<keyword evidence="6" id="KW-1185">Reference proteome</keyword>
<keyword evidence="3" id="KW-0496">Mitochondrion</keyword>
<evidence type="ECO:0000256" key="2">
    <source>
        <dbReference type="ARBA" id="ARBA00009508"/>
    </source>
</evidence>
<dbReference type="PANTHER" id="PTHR46749">
    <property type="entry name" value="COMPLEX III ASSEMBLY FACTOR LYRM7"/>
    <property type="match status" value="1"/>
</dbReference>
<evidence type="ECO:0000313" key="6">
    <source>
        <dbReference type="Proteomes" id="UP001187315"/>
    </source>
</evidence>
<evidence type="ECO:0008006" key="7">
    <source>
        <dbReference type="Google" id="ProtNLM"/>
    </source>
</evidence>
<dbReference type="AlphaFoldDB" id="A0AA88LT84"/>